<reference evidence="2" key="1">
    <citation type="submission" date="2020-05" db="EMBL/GenBank/DDBJ databases">
        <title>WGS assembly of Panicum virgatum.</title>
        <authorList>
            <person name="Lovell J.T."/>
            <person name="Jenkins J."/>
            <person name="Shu S."/>
            <person name="Juenger T.E."/>
            <person name="Schmutz J."/>
        </authorList>
    </citation>
    <scope>NUCLEOTIDE SEQUENCE</scope>
    <source>
        <strain evidence="2">AP13</strain>
    </source>
</reference>
<dbReference type="EMBL" id="CM029041">
    <property type="protein sequence ID" value="KAG2630568.1"/>
    <property type="molecule type" value="Genomic_DNA"/>
</dbReference>
<accession>A0A8T0V7L7</accession>
<evidence type="ECO:0000313" key="2">
    <source>
        <dbReference type="EMBL" id="KAG2630568.1"/>
    </source>
</evidence>
<organism evidence="2 3">
    <name type="scientific">Panicum virgatum</name>
    <name type="common">Blackwell switchgrass</name>
    <dbReference type="NCBI Taxonomy" id="38727"/>
    <lineage>
        <taxon>Eukaryota</taxon>
        <taxon>Viridiplantae</taxon>
        <taxon>Streptophyta</taxon>
        <taxon>Embryophyta</taxon>
        <taxon>Tracheophyta</taxon>
        <taxon>Spermatophyta</taxon>
        <taxon>Magnoliopsida</taxon>
        <taxon>Liliopsida</taxon>
        <taxon>Poales</taxon>
        <taxon>Poaceae</taxon>
        <taxon>PACMAD clade</taxon>
        <taxon>Panicoideae</taxon>
        <taxon>Panicodae</taxon>
        <taxon>Paniceae</taxon>
        <taxon>Panicinae</taxon>
        <taxon>Panicum</taxon>
        <taxon>Panicum sect. Hiantes</taxon>
    </lineage>
</organism>
<protein>
    <submittedName>
        <fullName evidence="2">Uncharacterized protein</fullName>
    </submittedName>
</protein>
<sequence length="256" mass="26662">MSFSTMAESIVQSHGPGRERERAGPTRPGGAVVCSDHREGRTANETPTTPNRRAPRRVPPVRRAPAVHLMSAAVYISCCGCSRRRGLVASSSCHICLLPRTRALGPAAVTPPSAGAQTSVGSISGRRCTKHIAQRAAAVSERHRPCGKQRHVGAAATVSVSPSASATGSSSFAPPPLAVPRLDPAYPTSELDRLHTSGFVLVGTCSANYAPTSAAGRTLPTAEARSLLIVIGNLANSAQRSQATDTATHWHSLLIT</sequence>
<keyword evidence="3" id="KW-1185">Reference proteome</keyword>
<dbReference type="Proteomes" id="UP000823388">
    <property type="component" value="Chromosome 3K"/>
</dbReference>
<dbReference type="AlphaFoldDB" id="A0A8T0V7L7"/>
<gene>
    <name evidence="2" type="ORF">PVAP13_3KG533266</name>
</gene>
<feature type="region of interest" description="Disordered" evidence="1">
    <location>
        <begin position="1"/>
        <end position="58"/>
    </location>
</feature>
<evidence type="ECO:0000256" key="1">
    <source>
        <dbReference type="SAM" id="MobiDB-lite"/>
    </source>
</evidence>
<evidence type="ECO:0000313" key="3">
    <source>
        <dbReference type="Proteomes" id="UP000823388"/>
    </source>
</evidence>
<proteinExistence type="predicted"/>
<feature type="compositionally biased region" description="Polar residues" evidence="1">
    <location>
        <begin position="1"/>
        <end position="12"/>
    </location>
</feature>
<comment type="caution">
    <text evidence="2">The sequence shown here is derived from an EMBL/GenBank/DDBJ whole genome shotgun (WGS) entry which is preliminary data.</text>
</comment>
<name>A0A8T0V7L7_PANVG</name>